<dbReference type="Proteomes" id="UP000450000">
    <property type="component" value="Unassembled WGS sequence"/>
</dbReference>
<dbReference type="OrthoDB" id="9849086at2"/>
<comment type="caution">
    <text evidence="1">The sequence shown here is derived from an EMBL/GenBank/DDBJ whole genome shotgun (WGS) entry which is preliminary data.</text>
</comment>
<dbReference type="RefSeq" id="WP_153469695.1">
    <property type="nucleotide sequence ID" value="NZ_WBOF01000004.1"/>
</dbReference>
<sequence length="86" mass="8700">MSDSLSPDEANGVADAVAFITSAASTLIAQQWGVRPPMVHKALSTPEAVAVTTTRYLLALGAGKSPAEAAGHVGRSLLADANQRAA</sequence>
<name>A0A6N7KZS6_9ACTN</name>
<dbReference type="AlphaFoldDB" id="A0A6N7KZS6"/>
<evidence type="ECO:0000313" key="2">
    <source>
        <dbReference type="Proteomes" id="UP000450000"/>
    </source>
</evidence>
<protein>
    <submittedName>
        <fullName evidence="1">Uncharacterized protein</fullName>
    </submittedName>
</protein>
<keyword evidence="2" id="KW-1185">Reference proteome</keyword>
<gene>
    <name evidence="1" type="ORF">F7Q99_34765</name>
</gene>
<organism evidence="1 2">
    <name type="scientific">Streptomyces kaniharaensis</name>
    <dbReference type="NCBI Taxonomy" id="212423"/>
    <lineage>
        <taxon>Bacteria</taxon>
        <taxon>Bacillati</taxon>
        <taxon>Actinomycetota</taxon>
        <taxon>Actinomycetes</taxon>
        <taxon>Kitasatosporales</taxon>
        <taxon>Streptomycetaceae</taxon>
        <taxon>Streptomyces</taxon>
    </lineage>
</organism>
<accession>A0A6N7KZS6</accession>
<proteinExistence type="predicted"/>
<dbReference type="EMBL" id="WBOF01000004">
    <property type="protein sequence ID" value="MQS17206.1"/>
    <property type="molecule type" value="Genomic_DNA"/>
</dbReference>
<reference evidence="1 2" key="1">
    <citation type="submission" date="2019-09" db="EMBL/GenBank/DDBJ databases">
        <title>Genome Sequences of Streptomyces kaniharaensis ATCC 21070.</title>
        <authorList>
            <person name="Zhu W."/>
            <person name="De Crecy-Lagard V."/>
            <person name="Richards N.G."/>
        </authorList>
    </citation>
    <scope>NUCLEOTIDE SEQUENCE [LARGE SCALE GENOMIC DNA]</scope>
    <source>
        <strain evidence="1 2">SF-557</strain>
    </source>
</reference>
<evidence type="ECO:0000313" key="1">
    <source>
        <dbReference type="EMBL" id="MQS17206.1"/>
    </source>
</evidence>